<dbReference type="PANTHER" id="PTHR45527">
    <property type="entry name" value="NONRIBOSOMAL PEPTIDE SYNTHETASE"/>
    <property type="match status" value="1"/>
</dbReference>
<accession>A0ABV8SX16</accession>
<comment type="caution">
    <text evidence="5">The sequence shown here is derived from an EMBL/GenBank/DDBJ whole genome shotgun (WGS) entry which is preliminary data.</text>
</comment>
<keyword evidence="2" id="KW-0597">Phosphoprotein</keyword>
<name>A0ABV8SX16_9GAMM</name>
<dbReference type="PROSITE" id="PS50075">
    <property type="entry name" value="CARRIER"/>
    <property type="match status" value="1"/>
</dbReference>
<dbReference type="InterPro" id="IPR036736">
    <property type="entry name" value="ACP-like_sf"/>
</dbReference>
<dbReference type="Gene3D" id="1.10.1200.10">
    <property type="entry name" value="ACP-like"/>
    <property type="match status" value="1"/>
</dbReference>
<evidence type="ECO:0000313" key="5">
    <source>
        <dbReference type="EMBL" id="MFC4311650.1"/>
    </source>
</evidence>
<dbReference type="Pfam" id="PF00550">
    <property type="entry name" value="PP-binding"/>
    <property type="match status" value="1"/>
</dbReference>
<dbReference type="Proteomes" id="UP001595904">
    <property type="component" value="Unassembled WGS sequence"/>
</dbReference>
<sequence>LTPNGKVDRRALPNPQGRPEELGEYVPPRTELEQALADVWIQLLQIDQVGVQDNFFDIGGHSLLATRVVTHISELLDIELPLRAIFENPTIEALSAYIVDEIAAEMSSEEGL</sequence>
<protein>
    <submittedName>
        <fullName evidence="5">Phosphopantetheine-binding protein</fullName>
    </submittedName>
</protein>
<dbReference type="PROSITE" id="PS00012">
    <property type="entry name" value="PHOSPHOPANTETHEINE"/>
    <property type="match status" value="1"/>
</dbReference>
<proteinExistence type="predicted"/>
<keyword evidence="6" id="KW-1185">Reference proteome</keyword>
<gene>
    <name evidence="5" type="ORF">ACFPN2_21355</name>
</gene>
<keyword evidence="1" id="KW-0596">Phosphopantetheine</keyword>
<dbReference type="InterPro" id="IPR009081">
    <property type="entry name" value="PP-bd_ACP"/>
</dbReference>
<organism evidence="5 6">
    <name type="scientific">Steroidobacter flavus</name>
    <dbReference type="NCBI Taxonomy" id="1842136"/>
    <lineage>
        <taxon>Bacteria</taxon>
        <taxon>Pseudomonadati</taxon>
        <taxon>Pseudomonadota</taxon>
        <taxon>Gammaproteobacteria</taxon>
        <taxon>Steroidobacterales</taxon>
        <taxon>Steroidobacteraceae</taxon>
        <taxon>Steroidobacter</taxon>
    </lineage>
</organism>
<dbReference type="InterPro" id="IPR006162">
    <property type="entry name" value="Ppantetheine_attach_site"/>
</dbReference>
<feature type="domain" description="Carrier" evidence="4">
    <location>
        <begin position="27"/>
        <end position="102"/>
    </location>
</feature>
<dbReference type="PANTHER" id="PTHR45527:SF1">
    <property type="entry name" value="FATTY ACID SYNTHASE"/>
    <property type="match status" value="1"/>
</dbReference>
<dbReference type="SUPFAM" id="SSF47336">
    <property type="entry name" value="ACP-like"/>
    <property type="match status" value="1"/>
</dbReference>
<feature type="region of interest" description="Disordered" evidence="3">
    <location>
        <begin position="1"/>
        <end position="25"/>
    </location>
</feature>
<evidence type="ECO:0000256" key="2">
    <source>
        <dbReference type="ARBA" id="ARBA00022553"/>
    </source>
</evidence>
<feature type="non-terminal residue" evidence="5">
    <location>
        <position position="1"/>
    </location>
</feature>
<dbReference type="InterPro" id="IPR020806">
    <property type="entry name" value="PKS_PP-bd"/>
</dbReference>
<feature type="compositionally biased region" description="Basic and acidic residues" evidence="3">
    <location>
        <begin position="1"/>
        <end position="11"/>
    </location>
</feature>
<dbReference type="EMBL" id="JBHSDU010000009">
    <property type="protein sequence ID" value="MFC4311650.1"/>
    <property type="molecule type" value="Genomic_DNA"/>
</dbReference>
<reference evidence="6" key="1">
    <citation type="journal article" date="2019" name="Int. J. Syst. Evol. Microbiol.">
        <title>The Global Catalogue of Microorganisms (GCM) 10K type strain sequencing project: providing services to taxonomists for standard genome sequencing and annotation.</title>
        <authorList>
            <consortium name="The Broad Institute Genomics Platform"/>
            <consortium name="The Broad Institute Genome Sequencing Center for Infectious Disease"/>
            <person name="Wu L."/>
            <person name="Ma J."/>
        </authorList>
    </citation>
    <scope>NUCLEOTIDE SEQUENCE [LARGE SCALE GENOMIC DNA]</scope>
    <source>
        <strain evidence="6">CGMCC 1.10759</strain>
    </source>
</reference>
<evidence type="ECO:0000256" key="3">
    <source>
        <dbReference type="SAM" id="MobiDB-lite"/>
    </source>
</evidence>
<dbReference type="RefSeq" id="WP_380600372.1">
    <property type="nucleotide sequence ID" value="NZ_JBHSDU010000009.1"/>
</dbReference>
<evidence type="ECO:0000313" key="6">
    <source>
        <dbReference type="Proteomes" id="UP001595904"/>
    </source>
</evidence>
<evidence type="ECO:0000256" key="1">
    <source>
        <dbReference type="ARBA" id="ARBA00022450"/>
    </source>
</evidence>
<evidence type="ECO:0000259" key="4">
    <source>
        <dbReference type="PROSITE" id="PS50075"/>
    </source>
</evidence>
<dbReference type="SMART" id="SM00823">
    <property type="entry name" value="PKS_PP"/>
    <property type="match status" value="1"/>
</dbReference>